<keyword evidence="2" id="KW-1133">Transmembrane helix</keyword>
<gene>
    <name evidence="4" type="ORF">A2Z24_02475</name>
</gene>
<feature type="compositionally biased region" description="Polar residues" evidence="1">
    <location>
        <begin position="59"/>
        <end position="76"/>
    </location>
</feature>
<name>A0A1G1WER1_9BACT</name>
<evidence type="ECO:0000313" key="5">
    <source>
        <dbReference type="Proteomes" id="UP000177588"/>
    </source>
</evidence>
<organism evidence="4 5">
    <name type="scientific">Candidatus Woykebacteria bacterium RBG_16_44_10</name>
    <dbReference type="NCBI Taxonomy" id="1802597"/>
    <lineage>
        <taxon>Bacteria</taxon>
        <taxon>Candidatus Woykeibacteriota</taxon>
    </lineage>
</organism>
<dbReference type="InterPro" id="IPR025645">
    <property type="entry name" value="DUF4349"/>
</dbReference>
<dbReference type="AlphaFoldDB" id="A0A1G1WER1"/>
<dbReference type="STRING" id="1802597.A2Z24_02475"/>
<keyword evidence="2" id="KW-0812">Transmembrane</keyword>
<dbReference type="EMBL" id="MHCT01000017">
    <property type="protein sequence ID" value="OGY25960.1"/>
    <property type="molecule type" value="Genomic_DNA"/>
</dbReference>
<evidence type="ECO:0000313" key="4">
    <source>
        <dbReference type="EMBL" id="OGY25960.1"/>
    </source>
</evidence>
<evidence type="ECO:0000256" key="1">
    <source>
        <dbReference type="SAM" id="MobiDB-lite"/>
    </source>
</evidence>
<comment type="caution">
    <text evidence="4">The sequence shown here is derived from an EMBL/GenBank/DDBJ whole genome shotgun (WGS) entry which is preliminary data.</text>
</comment>
<feature type="compositionally biased region" description="Polar residues" evidence="1">
    <location>
        <begin position="35"/>
        <end position="51"/>
    </location>
</feature>
<sequence>MSLISWVKTHKLVTAIALIVAFLLFREYISSMSGVSLPSRDTSPSESTDVSSLGRAESPSFSLTNPLKSTTETSTGTSDRIVIKNSNLSLLVKDVRKTGDQILSYAKNAGGYMVSTSYNRPSESPFATITVRIPTEKLDTALNYFRSLAIKVTSENLVGTDVTEEYTDIKANLATLEKTKARFEDILDKATTVQDTLTVQEKIIYLQGQIDSLKGQEKALEQNAALTKITFYLSTDELALPYAPDKTFRPNVVFRQAVRSMFNTLRIGGEAAIWIGVYSVIWVPALIAFFVYRRWRRKKSPPTI</sequence>
<evidence type="ECO:0000259" key="3">
    <source>
        <dbReference type="Pfam" id="PF14257"/>
    </source>
</evidence>
<reference evidence="4 5" key="1">
    <citation type="journal article" date="2016" name="Nat. Commun.">
        <title>Thousands of microbial genomes shed light on interconnected biogeochemical processes in an aquifer system.</title>
        <authorList>
            <person name="Anantharaman K."/>
            <person name="Brown C.T."/>
            <person name="Hug L.A."/>
            <person name="Sharon I."/>
            <person name="Castelle C.J."/>
            <person name="Probst A.J."/>
            <person name="Thomas B.C."/>
            <person name="Singh A."/>
            <person name="Wilkins M.J."/>
            <person name="Karaoz U."/>
            <person name="Brodie E.L."/>
            <person name="Williams K.H."/>
            <person name="Hubbard S.S."/>
            <person name="Banfield J.F."/>
        </authorList>
    </citation>
    <scope>NUCLEOTIDE SEQUENCE [LARGE SCALE GENOMIC DNA]</scope>
</reference>
<protein>
    <recommendedName>
        <fullName evidence="3">DUF4349 domain-containing protein</fullName>
    </recommendedName>
</protein>
<feature type="transmembrane region" description="Helical" evidence="2">
    <location>
        <begin position="271"/>
        <end position="292"/>
    </location>
</feature>
<keyword evidence="2" id="KW-0472">Membrane</keyword>
<dbReference type="Pfam" id="PF14257">
    <property type="entry name" value="DUF4349"/>
    <property type="match status" value="1"/>
</dbReference>
<accession>A0A1G1WER1</accession>
<proteinExistence type="predicted"/>
<evidence type="ECO:0000256" key="2">
    <source>
        <dbReference type="SAM" id="Phobius"/>
    </source>
</evidence>
<feature type="region of interest" description="Disordered" evidence="1">
    <location>
        <begin position="35"/>
        <end position="76"/>
    </location>
</feature>
<dbReference type="Proteomes" id="UP000177588">
    <property type="component" value="Unassembled WGS sequence"/>
</dbReference>
<feature type="domain" description="DUF4349" evidence="3">
    <location>
        <begin position="81"/>
        <end position="293"/>
    </location>
</feature>